<feature type="region of interest" description="Disordered" evidence="3">
    <location>
        <begin position="1"/>
        <end position="23"/>
    </location>
</feature>
<evidence type="ECO:0000313" key="5">
    <source>
        <dbReference type="Proteomes" id="UP001209878"/>
    </source>
</evidence>
<gene>
    <name evidence="4" type="ORF">NP493_185g01026</name>
</gene>
<dbReference type="PANTHER" id="PTHR44314">
    <property type="entry name" value="CILIA- AND FLAGELLA-ASSOCIATED PROTEIN 70"/>
    <property type="match status" value="1"/>
</dbReference>
<evidence type="ECO:0000313" key="4">
    <source>
        <dbReference type="EMBL" id="KAK2186877.1"/>
    </source>
</evidence>
<dbReference type="GO" id="GO:0060271">
    <property type="term" value="P:cilium assembly"/>
    <property type="evidence" value="ECO:0007669"/>
    <property type="project" value="TreeGrafter"/>
</dbReference>
<feature type="region of interest" description="Disordered" evidence="3">
    <location>
        <begin position="191"/>
        <end position="250"/>
    </location>
</feature>
<keyword evidence="1" id="KW-0677">Repeat</keyword>
<protein>
    <submittedName>
        <fullName evidence="4">Uncharacterized protein</fullName>
    </submittedName>
</protein>
<dbReference type="GO" id="GO:0031514">
    <property type="term" value="C:motile cilium"/>
    <property type="evidence" value="ECO:0007669"/>
    <property type="project" value="TreeGrafter"/>
</dbReference>
<dbReference type="GO" id="GO:0070062">
    <property type="term" value="C:extracellular exosome"/>
    <property type="evidence" value="ECO:0007669"/>
    <property type="project" value="TreeGrafter"/>
</dbReference>
<dbReference type="Proteomes" id="UP001209878">
    <property type="component" value="Unassembled WGS sequence"/>
</dbReference>
<dbReference type="PANTHER" id="PTHR44314:SF1">
    <property type="entry name" value="CILIA- AND FLAGELLA-ASSOCIATED PROTEIN 70"/>
    <property type="match status" value="1"/>
</dbReference>
<reference evidence="4" key="1">
    <citation type="journal article" date="2023" name="Mol. Biol. Evol.">
        <title>Third-Generation Sequencing Reveals the Adaptive Role of the Epigenome in Three Deep-Sea Polychaetes.</title>
        <authorList>
            <person name="Perez M."/>
            <person name="Aroh O."/>
            <person name="Sun Y."/>
            <person name="Lan Y."/>
            <person name="Juniper S.K."/>
            <person name="Young C.R."/>
            <person name="Angers B."/>
            <person name="Qian P.Y."/>
        </authorList>
    </citation>
    <scope>NUCLEOTIDE SEQUENCE</scope>
    <source>
        <strain evidence="4">R07B-5</strain>
    </source>
</reference>
<evidence type="ECO:0000256" key="1">
    <source>
        <dbReference type="ARBA" id="ARBA00022737"/>
    </source>
</evidence>
<keyword evidence="5" id="KW-1185">Reference proteome</keyword>
<proteinExistence type="predicted"/>
<sequence>MVVFAPGVLKPPPDKEPPSKQKKWAVQGNAEPAVMYIPNKTIASDNIEDEDGDFKQKDDRDHRNIAENERNRVTWNIERRCFLDVSATKIFQDKIAKTRYWPVEVFRMSTPTAGKGKKEAGDDLHLSFHGIVYINLAPLLYPGVKRIRGAYKVHPFYDADLFEKTQRKGGIADEASKTAFGLLSAGGTAVPKSGIGKKEEGKGKDGGKAKGGDINSQRIKRSTAEGKNRPMTTSLTDNNSPDWDMACLLP</sequence>
<accession>A0AAD9P2F0</accession>
<dbReference type="EMBL" id="JAODUO010000185">
    <property type="protein sequence ID" value="KAK2186877.1"/>
    <property type="molecule type" value="Genomic_DNA"/>
</dbReference>
<dbReference type="AlphaFoldDB" id="A0AAD9P2F0"/>
<organism evidence="4 5">
    <name type="scientific">Ridgeia piscesae</name>
    <name type="common">Tubeworm</name>
    <dbReference type="NCBI Taxonomy" id="27915"/>
    <lineage>
        <taxon>Eukaryota</taxon>
        <taxon>Metazoa</taxon>
        <taxon>Spiralia</taxon>
        <taxon>Lophotrochozoa</taxon>
        <taxon>Annelida</taxon>
        <taxon>Polychaeta</taxon>
        <taxon>Sedentaria</taxon>
        <taxon>Canalipalpata</taxon>
        <taxon>Sabellida</taxon>
        <taxon>Siboglinidae</taxon>
        <taxon>Ridgeia</taxon>
    </lineage>
</organism>
<comment type="caution">
    <text evidence="4">The sequence shown here is derived from an EMBL/GenBank/DDBJ whole genome shotgun (WGS) entry which is preliminary data.</text>
</comment>
<name>A0AAD9P2F0_RIDPI</name>
<keyword evidence="2" id="KW-0802">TPR repeat</keyword>
<feature type="compositionally biased region" description="Polar residues" evidence="3">
    <location>
        <begin position="230"/>
        <end position="241"/>
    </location>
</feature>
<dbReference type="GO" id="GO:0003341">
    <property type="term" value="P:cilium movement"/>
    <property type="evidence" value="ECO:0007669"/>
    <property type="project" value="TreeGrafter"/>
</dbReference>
<feature type="compositionally biased region" description="Basic and acidic residues" evidence="3">
    <location>
        <begin position="196"/>
        <end position="211"/>
    </location>
</feature>
<dbReference type="InterPro" id="IPR052628">
    <property type="entry name" value="CFAP70"/>
</dbReference>
<evidence type="ECO:0000256" key="3">
    <source>
        <dbReference type="SAM" id="MobiDB-lite"/>
    </source>
</evidence>
<evidence type="ECO:0000256" key="2">
    <source>
        <dbReference type="ARBA" id="ARBA00022803"/>
    </source>
</evidence>